<dbReference type="Proteomes" id="UP000006851">
    <property type="component" value="Chromosome"/>
</dbReference>
<keyword evidence="2" id="KW-1185">Reference proteome</keyword>
<sequence length="149" mass="15837">MDESAQEFGTVSQELDRMVCELIGRFLDELASGTDPGVVVSMQDKASNSHDIVFCEDDEQVCLDAAKRFVSSHADGGEALPIDKIERYAIACTGSIESAGASHDALLVSFFERGLSSGFSAYVLYRRVGAGADFVWSAPAPAGAEPPLI</sequence>
<name>F2N9D3_CORGP</name>
<organism evidence="1 2">
    <name type="scientific">Coriobacterium glomerans (strain ATCC 49209 / DSM 20642 / JCM 10262 / PW2)</name>
    <dbReference type="NCBI Taxonomy" id="700015"/>
    <lineage>
        <taxon>Bacteria</taxon>
        <taxon>Bacillati</taxon>
        <taxon>Actinomycetota</taxon>
        <taxon>Coriobacteriia</taxon>
        <taxon>Coriobacteriales</taxon>
        <taxon>Coriobacteriaceae</taxon>
        <taxon>Coriobacterium</taxon>
    </lineage>
</organism>
<gene>
    <name evidence="1" type="ordered locus">Corgl_1786</name>
</gene>
<evidence type="ECO:0000313" key="2">
    <source>
        <dbReference type="Proteomes" id="UP000006851"/>
    </source>
</evidence>
<protein>
    <submittedName>
        <fullName evidence="1">Uncharacterized protein</fullName>
    </submittedName>
</protein>
<dbReference type="EMBL" id="CP002628">
    <property type="protein sequence ID" value="AEB07881.1"/>
    <property type="molecule type" value="Genomic_DNA"/>
</dbReference>
<dbReference type="KEGG" id="cgo:Corgl_1786"/>
<reference evidence="2" key="1">
    <citation type="journal article" date="2013" name="Stand. Genomic Sci.">
        <title>Complete genome sequence of Coriobacterium glomerans type strain (PW2(T)) from the midgut of Pyrrhocoris apterus L. (red soldier bug).</title>
        <authorList>
            <person name="Stackebrandt E."/>
            <person name="Zeytun A."/>
            <person name="Lapidus A."/>
            <person name="Nolan M."/>
            <person name="Lucas S."/>
            <person name="Hammon N."/>
            <person name="Deshpande S."/>
            <person name="Cheng J.F."/>
            <person name="Tapia R."/>
            <person name="Goodwin L.A."/>
            <person name="Pitluck S."/>
            <person name="Liolios K."/>
            <person name="Pagani I."/>
            <person name="Ivanova N."/>
            <person name="Mavromatis K."/>
            <person name="Mikhailova N."/>
            <person name="Huntemann M."/>
            <person name="Pati A."/>
            <person name="Chen A."/>
            <person name="Palaniappan K."/>
            <person name="Chang Y.J."/>
            <person name="Land M."/>
            <person name="Hauser L."/>
            <person name="Rohde M."/>
            <person name="Pukall R."/>
            <person name="Goker M."/>
            <person name="Detter J.C."/>
            <person name="Woyke T."/>
            <person name="Bristow J."/>
            <person name="Eisen J.A."/>
            <person name="Markowitz V."/>
            <person name="Hugenholtz P."/>
            <person name="Kyrpides N.C."/>
            <person name="Klenk H.P."/>
        </authorList>
    </citation>
    <scope>NUCLEOTIDE SEQUENCE</scope>
    <source>
        <strain evidence="2">ATCC 49209 / DSM 20642 / JCM 10262 / PW2</strain>
    </source>
</reference>
<proteinExistence type="predicted"/>
<dbReference type="OrthoDB" id="3182582at2"/>
<accession>F2N9D3</accession>
<dbReference type="AlphaFoldDB" id="F2N9D3"/>
<dbReference type="HOGENOM" id="CLU_1746496_0_0_11"/>
<dbReference type="STRING" id="700015.Corgl_1786"/>
<dbReference type="eggNOG" id="ENOG5032A3G">
    <property type="taxonomic scope" value="Bacteria"/>
</dbReference>
<evidence type="ECO:0000313" key="1">
    <source>
        <dbReference type="EMBL" id="AEB07881.1"/>
    </source>
</evidence>
<dbReference type="RefSeq" id="WP_013709623.1">
    <property type="nucleotide sequence ID" value="NC_015389.1"/>
</dbReference>